<organism evidence="1 2">
    <name type="scientific">Ceriporiopsis subvermispora (strain B)</name>
    <name type="common">White-rot fungus</name>
    <name type="synonym">Gelatoporia subvermispora</name>
    <dbReference type="NCBI Taxonomy" id="914234"/>
    <lineage>
        <taxon>Eukaryota</taxon>
        <taxon>Fungi</taxon>
        <taxon>Dikarya</taxon>
        <taxon>Basidiomycota</taxon>
        <taxon>Agaricomycotina</taxon>
        <taxon>Agaricomycetes</taxon>
        <taxon>Polyporales</taxon>
        <taxon>Gelatoporiaceae</taxon>
        <taxon>Gelatoporia</taxon>
    </lineage>
</organism>
<evidence type="ECO:0000313" key="2">
    <source>
        <dbReference type="Proteomes" id="UP000016930"/>
    </source>
</evidence>
<keyword evidence="2" id="KW-1185">Reference proteome</keyword>
<accession>M2QXA5</accession>
<protein>
    <submittedName>
        <fullName evidence="1">Uncharacterized protein</fullName>
    </submittedName>
</protein>
<dbReference type="Proteomes" id="UP000016930">
    <property type="component" value="Unassembled WGS sequence"/>
</dbReference>
<proteinExistence type="predicted"/>
<gene>
    <name evidence="1" type="ORF">CERSUDRAFT_119979</name>
</gene>
<dbReference type="HOGENOM" id="CLU_1245210_0_0_1"/>
<sequence length="222" mass="23184">MFSISETVVLPTAAYKDVLAKPEAYCFSIAALTERTLRALCNCFLLFPVTTMRSFAILLATLLIGHAAGNVLSSRSAAHSLVRRQLDDGSSSGIPAQCQDACSSFTSDFETCSAEPIPDSCACTSSFAQAYIACLNCEINLDPSLESQDTQALDDFSNTCQQEGFDVGQLSLSGSSGSADNNKGGNGQTSLKNGATGHSLLSGASLAGLAAICVVLQECIRR</sequence>
<dbReference type="EMBL" id="KB445822">
    <property type="protein sequence ID" value="EMD31166.1"/>
    <property type="molecule type" value="Genomic_DNA"/>
</dbReference>
<evidence type="ECO:0000313" key="1">
    <source>
        <dbReference type="EMBL" id="EMD31166.1"/>
    </source>
</evidence>
<name>M2QXA5_CERS8</name>
<dbReference type="AlphaFoldDB" id="M2QXA5"/>
<reference evidence="1 2" key="1">
    <citation type="journal article" date="2012" name="Proc. Natl. Acad. Sci. U.S.A.">
        <title>Comparative genomics of Ceriporiopsis subvermispora and Phanerochaete chrysosporium provide insight into selective ligninolysis.</title>
        <authorList>
            <person name="Fernandez-Fueyo E."/>
            <person name="Ruiz-Duenas F.J."/>
            <person name="Ferreira P."/>
            <person name="Floudas D."/>
            <person name="Hibbett D.S."/>
            <person name="Canessa P."/>
            <person name="Larrondo L.F."/>
            <person name="James T.Y."/>
            <person name="Seelenfreund D."/>
            <person name="Lobos S."/>
            <person name="Polanco R."/>
            <person name="Tello M."/>
            <person name="Honda Y."/>
            <person name="Watanabe T."/>
            <person name="Watanabe T."/>
            <person name="Ryu J.S."/>
            <person name="Kubicek C.P."/>
            <person name="Schmoll M."/>
            <person name="Gaskell J."/>
            <person name="Hammel K.E."/>
            <person name="St John F.J."/>
            <person name="Vanden Wymelenberg A."/>
            <person name="Sabat G."/>
            <person name="Splinter BonDurant S."/>
            <person name="Syed K."/>
            <person name="Yadav J.S."/>
            <person name="Doddapaneni H."/>
            <person name="Subramanian V."/>
            <person name="Lavin J.L."/>
            <person name="Oguiza J.A."/>
            <person name="Perez G."/>
            <person name="Pisabarro A.G."/>
            <person name="Ramirez L."/>
            <person name="Santoyo F."/>
            <person name="Master E."/>
            <person name="Coutinho P.M."/>
            <person name="Henrissat B."/>
            <person name="Lombard V."/>
            <person name="Magnuson J.K."/>
            <person name="Kuees U."/>
            <person name="Hori C."/>
            <person name="Igarashi K."/>
            <person name="Samejima M."/>
            <person name="Held B.W."/>
            <person name="Barry K.W."/>
            <person name="LaButti K.M."/>
            <person name="Lapidus A."/>
            <person name="Lindquist E.A."/>
            <person name="Lucas S.M."/>
            <person name="Riley R."/>
            <person name="Salamov A.A."/>
            <person name="Hoffmeister D."/>
            <person name="Schwenk D."/>
            <person name="Hadar Y."/>
            <person name="Yarden O."/>
            <person name="de Vries R.P."/>
            <person name="Wiebenga A."/>
            <person name="Stenlid J."/>
            <person name="Eastwood D."/>
            <person name="Grigoriev I.V."/>
            <person name="Berka R.M."/>
            <person name="Blanchette R.A."/>
            <person name="Kersten P."/>
            <person name="Martinez A.T."/>
            <person name="Vicuna R."/>
            <person name="Cullen D."/>
        </authorList>
    </citation>
    <scope>NUCLEOTIDE SEQUENCE [LARGE SCALE GENOMIC DNA]</scope>
    <source>
        <strain evidence="1 2">B</strain>
    </source>
</reference>